<sequence>MNWASGNSRASASCLSSLVQAVIAASRSSMRRETSRVVSSSSDTDTASRSRANSVS</sequence>
<evidence type="ECO:0000313" key="5">
    <source>
        <dbReference type="Proteomes" id="UP000048600"/>
    </source>
</evidence>
<feature type="compositionally biased region" description="Low complexity" evidence="1">
    <location>
        <begin position="36"/>
        <end position="56"/>
    </location>
</feature>
<evidence type="ECO:0000313" key="4">
    <source>
        <dbReference type="Proteomes" id="UP000039217"/>
    </source>
</evidence>
<dbReference type="EMBL" id="CHKL01000890">
    <property type="protein sequence ID" value="COX42175.1"/>
    <property type="molecule type" value="Genomic_DNA"/>
</dbReference>
<gene>
    <name evidence="2" type="ORF">ERS007661_02969</name>
    <name evidence="3" type="ORF">ERS007741_04365</name>
</gene>
<feature type="region of interest" description="Disordered" evidence="1">
    <location>
        <begin position="26"/>
        <end position="56"/>
    </location>
</feature>
<evidence type="ECO:0000256" key="1">
    <source>
        <dbReference type="SAM" id="MobiDB-lite"/>
    </source>
</evidence>
<dbReference type="EMBL" id="CQQC01001178">
    <property type="protein sequence ID" value="CNV71417.1"/>
    <property type="molecule type" value="Genomic_DNA"/>
</dbReference>
<dbReference type="Proteomes" id="UP000048600">
    <property type="component" value="Unassembled WGS sequence"/>
</dbReference>
<reference evidence="4 5" key="1">
    <citation type="submission" date="2015-03" db="EMBL/GenBank/DDBJ databases">
        <authorList>
            <consortium name="Pathogen Informatics"/>
        </authorList>
    </citation>
    <scope>NUCLEOTIDE SEQUENCE [LARGE SCALE GENOMIC DNA]</scope>
    <source>
        <strain evidence="2 4">D00501624</strain>
        <strain evidence="3 5">P00601463</strain>
    </source>
</reference>
<protein>
    <submittedName>
        <fullName evidence="2">Uncharacterized protein</fullName>
    </submittedName>
</protein>
<organism evidence="2 4">
    <name type="scientific">Mycobacterium tuberculosis</name>
    <dbReference type="NCBI Taxonomy" id="1773"/>
    <lineage>
        <taxon>Bacteria</taxon>
        <taxon>Bacillati</taxon>
        <taxon>Actinomycetota</taxon>
        <taxon>Actinomycetes</taxon>
        <taxon>Mycobacteriales</taxon>
        <taxon>Mycobacteriaceae</taxon>
        <taxon>Mycobacterium</taxon>
        <taxon>Mycobacterium tuberculosis complex</taxon>
    </lineage>
</organism>
<name>A0A655FH31_MYCTX</name>
<evidence type="ECO:0000313" key="3">
    <source>
        <dbReference type="EMBL" id="COX42175.1"/>
    </source>
</evidence>
<dbReference type="AlphaFoldDB" id="A0A655FH31"/>
<dbReference type="Proteomes" id="UP000039217">
    <property type="component" value="Unassembled WGS sequence"/>
</dbReference>
<proteinExistence type="predicted"/>
<accession>A0A655FH31</accession>
<evidence type="ECO:0000313" key="2">
    <source>
        <dbReference type="EMBL" id="CNV71417.1"/>
    </source>
</evidence>